<evidence type="ECO:0000313" key="3">
    <source>
        <dbReference type="Proteomes" id="UP000007755"/>
    </source>
</evidence>
<evidence type="ECO:0000256" key="1">
    <source>
        <dbReference type="SAM" id="MobiDB-lite"/>
    </source>
</evidence>
<keyword evidence="3" id="KW-1185">Reference proteome</keyword>
<accession>F4WPW7</accession>
<dbReference type="EMBL" id="GL888255">
    <property type="protein sequence ID" value="EGI63796.1"/>
    <property type="molecule type" value="Genomic_DNA"/>
</dbReference>
<gene>
    <name evidence="2" type="ORF">G5I_07831</name>
</gene>
<protein>
    <submittedName>
        <fullName evidence="2">Uncharacterized protein</fullName>
    </submittedName>
</protein>
<dbReference type="AlphaFoldDB" id="F4WPW7"/>
<organism evidence="3">
    <name type="scientific">Acromyrmex echinatior</name>
    <name type="common">Panamanian leafcutter ant</name>
    <name type="synonym">Acromyrmex octospinosus echinatior</name>
    <dbReference type="NCBI Taxonomy" id="103372"/>
    <lineage>
        <taxon>Eukaryota</taxon>
        <taxon>Metazoa</taxon>
        <taxon>Ecdysozoa</taxon>
        <taxon>Arthropoda</taxon>
        <taxon>Hexapoda</taxon>
        <taxon>Insecta</taxon>
        <taxon>Pterygota</taxon>
        <taxon>Neoptera</taxon>
        <taxon>Endopterygota</taxon>
        <taxon>Hymenoptera</taxon>
        <taxon>Apocrita</taxon>
        <taxon>Aculeata</taxon>
        <taxon>Formicoidea</taxon>
        <taxon>Formicidae</taxon>
        <taxon>Myrmicinae</taxon>
        <taxon>Acromyrmex</taxon>
    </lineage>
</organism>
<dbReference type="InParanoid" id="F4WPW7"/>
<feature type="region of interest" description="Disordered" evidence="1">
    <location>
        <begin position="95"/>
        <end position="117"/>
    </location>
</feature>
<reference evidence="2" key="1">
    <citation type="submission" date="2011-02" db="EMBL/GenBank/DDBJ databases">
        <title>The genome of the leaf-cutting ant Acromyrmex echinatior suggests key adaptations to social evolution and fungus farming.</title>
        <authorList>
            <person name="Nygaard S."/>
            <person name="Zhang G."/>
        </authorList>
    </citation>
    <scope>NUCLEOTIDE SEQUENCE</scope>
</reference>
<proteinExistence type="predicted"/>
<sequence>MFTASRLLADEGYGKRKDQVVKSTFKKWEGRSNDDRPVGSTTVSENLTIRLIRNEREFAFSTWGTREKFHGTRSYAKSYTLYIFLCNAASNGKWASDPSMRNRALTSEDSSDVGYAA</sequence>
<evidence type="ECO:0000313" key="2">
    <source>
        <dbReference type="EMBL" id="EGI63796.1"/>
    </source>
</evidence>
<name>F4WPW7_ACREC</name>
<dbReference type="Proteomes" id="UP000007755">
    <property type="component" value="Unassembled WGS sequence"/>
</dbReference>